<proteinExistence type="predicted"/>
<dbReference type="PANTHER" id="PTHR37166">
    <property type="entry name" value="PROTEIN FLAG"/>
    <property type="match status" value="1"/>
</dbReference>
<organism evidence="2 3">
    <name type="scientific">Robertmurraya siralis</name>
    <dbReference type="NCBI Taxonomy" id="77777"/>
    <lineage>
        <taxon>Bacteria</taxon>
        <taxon>Bacillati</taxon>
        <taxon>Bacillota</taxon>
        <taxon>Bacilli</taxon>
        <taxon>Bacillales</taxon>
        <taxon>Bacillaceae</taxon>
        <taxon>Robertmurraya</taxon>
    </lineage>
</organism>
<dbReference type="InterPro" id="IPR035924">
    <property type="entry name" value="FlaG-like_sf"/>
</dbReference>
<gene>
    <name evidence="2" type="ORF">J27TS8_40460</name>
</gene>
<comment type="caution">
    <text evidence="2">The sequence shown here is derived from an EMBL/GenBank/DDBJ whole genome shotgun (WGS) entry which is preliminary data.</text>
</comment>
<dbReference type="InterPro" id="IPR005186">
    <property type="entry name" value="FlaG"/>
</dbReference>
<dbReference type="Pfam" id="PF03646">
    <property type="entry name" value="FlaG"/>
    <property type="match status" value="1"/>
</dbReference>
<dbReference type="PANTHER" id="PTHR37166:SF1">
    <property type="entry name" value="PROTEIN FLAG"/>
    <property type="match status" value="1"/>
</dbReference>
<protein>
    <recommendedName>
        <fullName evidence="4">Flagellar protein FlaG</fullName>
    </recommendedName>
</protein>
<feature type="region of interest" description="Disordered" evidence="1">
    <location>
        <begin position="18"/>
        <end position="54"/>
    </location>
</feature>
<dbReference type="Gene3D" id="3.30.160.170">
    <property type="entry name" value="FlaG-like"/>
    <property type="match status" value="1"/>
</dbReference>
<evidence type="ECO:0008006" key="4">
    <source>
        <dbReference type="Google" id="ProtNLM"/>
    </source>
</evidence>
<dbReference type="NCBIfam" id="NF005834">
    <property type="entry name" value="PRK07738.1"/>
    <property type="match status" value="1"/>
</dbReference>
<dbReference type="Proteomes" id="UP000682111">
    <property type="component" value="Unassembled WGS sequence"/>
</dbReference>
<reference evidence="2" key="1">
    <citation type="submission" date="2021-03" db="EMBL/GenBank/DDBJ databases">
        <title>Antimicrobial resistance genes in bacteria isolated from Japanese honey, and their potential for conferring macrolide and lincosamide resistance in the American foulbrood pathogen Paenibacillus larvae.</title>
        <authorList>
            <person name="Okamoto M."/>
            <person name="Kumagai M."/>
            <person name="Kanamori H."/>
            <person name="Takamatsu D."/>
        </authorList>
    </citation>
    <scope>NUCLEOTIDE SEQUENCE</scope>
    <source>
        <strain evidence="2">J27TS8</strain>
    </source>
</reference>
<dbReference type="RefSeq" id="WP_137743558.1">
    <property type="nucleotide sequence ID" value="NZ_BORC01000010.1"/>
</dbReference>
<evidence type="ECO:0000256" key="1">
    <source>
        <dbReference type="SAM" id="MobiDB-lite"/>
    </source>
</evidence>
<dbReference type="OrthoDB" id="9799867at2"/>
<evidence type="ECO:0000313" key="2">
    <source>
        <dbReference type="EMBL" id="GIN64053.1"/>
    </source>
</evidence>
<dbReference type="EMBL" id="BORC01000010">
    <property type="protein sequence ID" value="GIN64053.1"/>
    <property type="molecule type" value="Genomic_DNA"/>
</dbReference>
<keyword evidence="3" id="KW-1185">Reference proteome</keyword>
<evidence type="ECO:0000313" key="3">
    <source>
        <dbReference type="Proteomes" id="UP000682111"/>
    </source>
</evidence>
<dbReference type="AlphaFoldDB" id="A0A920BVL3"/>
<dbReference type="SUPFAM" id="SSF160214">
    <property type="entry name" value="FlaG-like"/>
    <property type="match status" value="1"/>
</dbReference>
<feature type="compositionally biased region" description="Basic and acidic residues" evidence="1">
    <location>
        <begin position="33"/>
        <end position="54"/>
    </location>
</feature>
<accession>A0A920BVL3</accession>
<name>A0A920BVL3_9BACI</name>
<sequence>MNIGGVSLTANSSSLTASAGLKEIPTNRTGRVRQSEQHHDRHQDKIKEEHNGKLSKEEVEHIVKGMNEFLQPKFTSVVFKLHEELDRYYVEVIDKETKEVVREIPDKEILDMYAKMTEYLGLFIDKKL</sequence>